<gene>
    <name evidence="2" type="ORF">EGYM00163_LOCUS24082</name>
</gene>
<name>A0A7S4D198_9EUGL</name>
<feature type="region of interest" description="Disordered" evidence="1">
    <location>
        <begin position="43"/>
        <end position="69"/>
    </location>
</feature>
<evidence type="ECO:0000313" key="2">
    <source>
        <dbReference type="EMBL" id="CAE0812931.1"/>
    </source>
</evidence>
<evidence type="ECO:0000256" key="1">
    <source>
        <dbReference type="SAM" id="MobiDB-lite"/>
    </source>
</evidence>
<organism evidence="2">
    <name type="scientific">Eutreptiella gymnastica</name>
    <dbReference type="NCBI Taxonomy" id="73025"/>
    <lineage>
        <taxon>Eukaryota</taxon>
        <taxon>Discoba</taxon>
        <taxon>Euglenozoa</taxon>
        <taxon>Euglenida</taxon>
        <taxon>Spirocuta</taxon>
        <taxon>Euglenophyceae</taxon>
        <taxon>Eutreptiales</taxon>
        <taxon>Eutreptiaceae</taxon>
        <taxon>Eutreptiella</taxon>
    </lineage>
</organism>
<accession>A0A7S4D198</accession>
<proteinExistence type="predicted"/>
<sequence>MTAPRRGRSTQNMVHVILTTSRSQIPMYATNLTEPPAVGITAFSPPPYHQLNPTRAAGGGGEKHGDSVSPSFQVNLWRDVQKTRLILTLQTATDVKQYCHQCCICLPLHC</sequence>
<dbReference type="EMBL" id="HBJA01068367">
    <property type="protein sequence ID" value="CAE0812931.1"/>
    <property type="molecule type" value="Transcribed_RNA"/>
</dbReference>
<protein>
    <submittedName>
        <fullName evidence="2">Uncharacterized protein</fullName>
    </submittedName>
</protein>
<dbReference type="AlphaFoldDB" id="A0A7S4D198"/>
<reference evidence="2" key="1">
    <citation type="submission" date="2021-01" db="EMBL/GenBank/DDBJ databases">
        <authorList>
            <person name="Corre E."/>
            <person name="Pelletier E."/>
            <person name="Niang G."/>
            <person name="Scheremetjew M."/>
            <person name="Finn R."/>
            <person name="Kale V."/>
            <person name="Holt S."/>
            <person name="Cochrane G."/>
            <person name="Meng A."/>
            <person name="Brown T."/>
            <person name="Cohen L."/>
        </authorList>
    </citation>
    <scope>NUCLEOTIDE SEQUENCE</scope>
    <source>
        <strain evidence="2">CCMP1594</strain>
    </source>
</reference>